<reference evidence="3 4" key="1">
    <citation type="journal article" date="2013" name="J. Biotechnol.">
        <title>Establishment and interpretation of the genome sequence of the phytopathogenic fungus Rhizoctonia solani AG1-IB isolate 7/3/14.</title>
        <authorList>
            <person name="Wibberg D.W."/>
            <person name="Jelonek L.J."/>
            <person name="Rupp O.R."/>
            <person name="Hennig M.H."/>
            <person name="Eikmeyer F.E."/>
            <person name="Goesmann A.G."/>
            <person name="Hartmann A.H."/>
            <person name="Borriss R.B."/>
            <person name="Grosch R.G."/>
            <person name="Puehler A.P."/>
            <person name="Schlueter A.S."/>
        </authorList>
    </citation>
    <scope>NUCLEOTIDE SEQUENCE [LARGE SCALE GENOMIC DNA]</scope>
    <source>
        <strain evidence="4">AG1-IB / isolate 7/3/14</strain>
    </source>
</reference>
<dbReference type="AlphaFoldDB" id="M5C3P2"/>
<feature type="domain" description="Nephrocystin 3-like N-terminal" evidence="2">
    <location>
        <begin position="217"/>
        <end position="269"/>
    </location>
</feature>
<evidence type="ECO:0000256" key="1">
    <source>
        <dbReference type="ARBA" id="ARBA00022737"/>
    </source>
</evidence>
<name>M5C3P2_THACB</name>
<evidence type="ECO:0000313" key="3">
    <source>
        <dbReference type="EMBL" id="CCO33974.1"/>
    </source>
</evidence>
<accession>M5C3P2</accession>
<organism evidence="3 4">
    <name type="scientific">Thanatephorus cucumeris (strain AG1-IB / isolate 7/3/14)</name>
    <name type="common">Lettuce bottom rot fungus</name>
    <name type="synonym">Rhizoctonia solani</name>
    <dbReference type="NCBI Taxonomy" id="1108050"/>
    <lineage>
        <taxon>Eukaryota</taxon>
        <taxon>Fungi</taxon>
        <taxon>Dikarya</taxon>
        <taxon>Basidiomycota</taxon>
        <taxon>Agaricomycotina</taxon>
        <taxon>Agaricomycetes</taxon>
        <taxon>Cantharellales</taxon>
        <taxon>Ceratobasidiaceae</taxon>
        <taxon>Rhizoctonia</taxon>
        <taxon>Rhizoctonia solani AG-1</taxon>
    </lineage>
</organism>
<dbReference type="InterPro" id="IPR027417">
    <property type="entry name" value="P-loop_NTPase"/>
</dbReference>
<dbReference type="EMBL" id="CAOJ01012402">
    <property type="protein sequence ID" value="CCO33974.1"/>
    <property type="molecule type" value="Genomic_DNA"/>
</dbReference>
<gene>
    <name evidence="3" type="ORF">BN14_08065</name>
</gene>
<dbReference type="Pfam" id="PF24883">
    <property type="entry name" value="NPHP3_N"/>
    <property type="match status" value="1"/>
</dbReference>
<protein>
    <recommendedName>
        <fullName evidence="2">Nephrocystin 3-like N-terminal domain-containing protein</fullName>
    </recommendedName>
</protein>
<evidence type="ECO:0000259" key="2">
    <source>
        <dbReference type="Pfam" id="PF24883"/>
    </source>
</evidence>
<dbReference type="Proteomes" id="UP000012065">
    <property type="component" value="Unassembled WGS sequence"/>
</dbReference>
<proteinExistence type="predicted"/>
<dbReference type="InterPro" id="IPR056884">
    <property type="entry name" value="NPHP3-like_N"/>
</dbReference>
<dbReference type="HOGENOM" id="CLU_000288_6_20_1"/>
<comment type="caution">
    <text evidence="3">The sequence shown here is derived from an EMBL/GenBank/DDBJ whole genome shotgun (WGS) entry which is preliminary data.</text>
</comment>
<dbReference type="SUPFAM" id="SSF52540">
    <property type="entry name" value="P-loop containing nucleoside triphosphate hydrolases"/>
    <property type="match status" value="1"/>
</dbReference>
<evidence type="ECO:0000313" key="4">
    <source>
        <dbReference type="Proteomes" id="UP000012065"/>
    </source>
</evidence>
<sequence>MEAPDGQGTTSVLNELRSQTNVLAGKSGAKSKAWAGLRVSLKSLRDTPAMFGPVVSAANVLLDSFDTIEAAARNQQDYEDLATELEGLSMSLVQGHKESASSSGAGCVIGFAKVRREIEREAKEIENKTKRGAGKRMTATKADEEDLMRRYRRIQWLFQQLQTNLSMSILSNTNELIVEGRLAKLKSEMQATYNSKLSASTNRRTCTEGTRTQVLSKLKGWVFQVDAHVVYWMSGMAGTGKTTIACTFAKWLEQEKLLAASYFCTRTSADFGAVRRARK</sequence>
<keyword evidence="1" id="KW-0677">Repeat</keyword>